<protein>
    <submittedName>
        <fullName evidence="4">Diguanylate cyclase</fullName>
        <ecNumber evidence="4">2.7.7.65</ecNumber>
    </submittedName>
</protein>
<dbReference type="CDD" id="cd01949">
    <property type="entry name" value="GGDEF"/>
    <property type="match status" value="1"/>
</dbReference>
<dbReference type="CDD" id="cd12913">
    <property type="entry name" value="PDC1_MCP_like"/>
    <property type="match status" value="1"/>
</dbReference>
<dbReference type="Pfam" id="PF13188">
    <property type="entry name" value="PAS_8"/>
    <property type="match status" value="1"/>
</dbReference>
<dbReference type="PANTHER" id="PTHR44757">
    <property type="entry name" value="DIGUANYLATE CYCLASE DGCP"/>
    <property type="match status" value="1"/>
</dbReference>
<dbReference type="FunFam" id="3.30.70.270:FF:000001">
    <property type="entry name" value="Diguanylate cyclase domain protein"/>
    <property type="match status" value="1"/>
</dbReference>
<dbReference type="SUPFAM" id="SSF55073">
    <property type="entry name" value="Nucleotide cyclase"/>
    <property type="match status" value="1"/>
</dbReference>
<dbReference type="AlphaFoldDB" id="A0AB39UVH0"/>
<comment type="cofactor">
    <cofactor evidence="1">
        <name>Mg(2+)</name>
        <dbReference type="ChEBI" id="CHEBI:18420"/>
    </cofactor>
</comment>
<dbReference type="InterPro" id="IPR001633">
    <property type="entry name" value="EAL_dom"/>
</dbReference>
<dbReference type="Gene3D" id="3.30.450.20">
    <property type="entry name" value="PAS domain"/>
    <property type="match status" value="2"/>
</dbReference>
<dbReference type="SUPFAM" id="SSF141868">
    <property type="entry name" value="EAL domain-like"/>
    <property type="match status" value="1"/>
</dbReference>
<dbReference type="CDD" id="cd01948">
    <property type="entry name" value="EAL"/>
    <property type="match status" value="1"/>
</dbReference>
<reference evidence="4" key="1">
    <citation type="submission" date="2024-05" db="EMBL/GenBank/DDBJ databases">
        <title>Genome sequencing of novel strain.</title>
        <authorList>
            <person name="Ganbat D."/>
            <person name="Ganbat S."/>
            <person name="Lee S.-J."/>
        </authorList>
    </citation>
    <scope>NUCLEOTIDE SEQUENCE</scope>
    <source>
        <strain evidence="4">SMD15-11</strain>
    </source>
</reference>
<dbReference type="NCBIfam" id="TIGR00254">
    <property type="entry name" value="GGDEF"/>
    <property type="match status" value="1"/>
</dbReference>
<feature type="domain" description="EAL" evidence="2">
    <location>
        <begin position="524"/>
        <end position="779"/>
    </location>
</feature>
<dbReference type="Gene3D" id="3.20.20.450">
    <property type="entry name" value="EAL domain"/>
    <property type="match status" value="1"/>
</dbReference>
<accession>A0AB39UVH0</accession>
<dbReference type="EMBL" id="CP154858">
    <property type="protein sequence ID" value="XDT72307.1"/>
    <property type="molecule type" value="Genomic_DNA"/>
</dbReference>
<dbReference type="Pfam" id="PF22673">
    <property type="entry name" value="MCP-like_PDC_1"/>
    <property type="match status" value="1"/>
</dbReference>
<dbReference type="InterPro" id="IPR052155">
    <property type="entry name" value="Biofilm_reg_signaling"/>
</dbReference>
<dbReference type="SMART" id="SM00267">
    <property type="entry name" value="GGDEF"/>
    <property type="match status" value="1"/>
</dbReference>
<dbReference type="Pfam" id="PF00990">
    <property type="entry name" value="GGDEF"/>
    <property type="match status" value="1"/>
</dbReference>
<keyword evidence="4" id="KW-0808">Transferase</keyword>
<evidence type="ECO:0000259" key="3">
    <source>
        <dbReference type="PROSITE" id="PS50887"/>
    </source>
</evidence>
<dbReference type="EC" id="2.7.7.65" evidence="4"/>
<gene>
    <name evidence="4" type="ORF">AAIA72_16155</name>
</gene>
<feature type="domain" description="GGDEF" evidence="3">
    <location>
        <begin position="382"/>
        <end position="515"/>
    </location>
</feature>
<dbReference type="SMART" id="SM00052">
    <property type="entry name" value="EAL"/>
    <property type="match status" value="1"/>
</dbReference>
<dbReference type="Gene3D" id="3.30.70.270">
    <property type="match status" value="1"/>
</dbReference>
<dbReference type="PROSITE" id="PS50883">
    <property type="entry name" value="EAL"/>
    <property type="match status" value="1"/>
</dbReference>
<dbReference type="Pfam" id="PF00563">
    <property type="entry name" value="EAL"/>
    <property type="match status" value="1"/>
</dbReference>
<organism evidence="4">
    <name type="scientific">Thermohahella caldifontis</name>
    <dbReference type="NCBI Taxonomy" id="3142973"/>
    <lineage>
        <taxon>Bacteria</taxon>
        <taxon>Pseudomonadati</taxon>
        <taxon>Pseudomonadota</taxon>
        <taxon>Gammaproteobacteria</taxon>
        <taxon>Oceanospirillales</taxon>
        <taxon>Hahellaceae</taxon>
        <taxon>Thermohahella</taxon>
    </lineage>
</organism>
<evidence type="ECO:0000313" key="4">
    <source>
        <dbReference type="EMBL" id="XDT72307.1"/>
    </source>
</evidence>
<proteinExistence type="predicted"/>
<evidence type="ECO:0000259" key="2">
    <source>
        <dbReference type="PROSITE" id="PS50883"/>
    </source>
</evidence>
<keyword evidence="4" id="KW-0548">Nucleotidyltransferase</keyword>
<dbReference type="InterPro" id="IPR043128">
    <property type="entry name" value="Rev_trsase/Diguanyl_cyclase"/>
</dbReference>
<dbReference type="InterPro" id="IPR029787">
    <property type="entry name" value="Nucleotide_cyclase"/>
</dbReference>
<dbReference type="InterPro" id="IPR000160">
    <property type="entry name" value="GGDEF_dom"/>
</dbReference>
<dbReference type="InterPro" id="IPR035965">
    <property type="entry name" value="PAS-like_dom_sf"/>
</dbReference>
<sequence>MALWLAPDFLSVKENLPESAWVYYVSRNRFVIDVPWVNDTEYHYTDATLTQEFFTRGTPVRNPERRPFWTRAYVDEYGQGLMVTASAPVYFDGTFSGIVAIDMTLGTLSRLLQTRSLAEGVELMLVNREHQILASPGHTPAEAKQVRMFSSLVDDNGVIPLGNPDAIPVSGFMTHNGRLYARRPINGAPWSLIFQADIRQLDAQIWQRLTPRLTVLLLLMAVFWVLLHLMRSHRALASSEQRYTRMFHDSNAPQLLIDPEDGAILDSNPAARELLGQTALSGKLLPGAVLTNDQPDNPPDHLCFTVTGAHGETRYLDAFLTRLNTGGRPVVHAILQDITRRKQAEERAQYRAFHDMLTHLPNRAYFMETLGSLLAQHERRQEQLAVLFVDLDNFKHINDTLGHEIGDEVLRQAAERLKRNLREGDIIARLGGDEFTVILPGLTQETVAANVATKLIAHILPAFDVQGYDLHVGASIGIAIYPRDGTSATDLIKHADVAMYQAKNAGRNQYCFYEAGMSAAVRERIRLENDLRHAIAFNHLFVEYLPVVRLEDMTLIGCEALIRWNHPEHGEMDPAEFVQLAEDTGLSEPLAERVVEAVLADLKDWEAHRLPGDFRLYLNISRRQVLSSHPLAAITSMLPGEEELPRQLVLEVPEFVLRQHPRETQRLCEAAARAGIPVCVDNFGSGYTSLRFLNGFGVAELKLEAGFLDAALKDDNERLLLKAIVDAARNMQLHVIAKGLASPVHLRLARDLGFHAGQGYVLSAPVPASAVRGLLSAGLPFSAEWLSS</sequence>
<dbReference type="GO" id="GO:0052621">
    <property type="term" value="F:diguanylate cyclase activity"/>
    <property type="evidence" value="ECO:0007669"/>
    <property type="project" value="UniProtKB-EC"/>
</dbReference>
<dbReference type="PANTHER" id="PTHR44757:SF2">
    <property type="entry name" value="BIOFILM ARCHITECTURE MAINTENANCE PROTEIN MBAA"/>
    <property type="match status" value="1"/>
</dbReference>
<name>A0AB39UVH0_9GAMM</name>
<dbReference type="SUPFAM" id="SSF55785">
    <property type="entry name" value="PYP-like sensor domain (PAS domain)"/>
    <property type="match status" value="1"/>
</dbReference>
<dbReference type="InterPro" id="IPR035919">
    <property type="entry name" value="EAL_sf"/>
</dbReference>
<dbReference type="KEGG" id="tcd:AAIA72_16155"/>
<dbReference type="RefSeq" id="WP_369601318.1">
    <property type="nucleotide sequence ID" value="NZ_CP154858.1"/>
</dbReference>
<evidence type="ECO:0000256" key="1">
    <source>
        <dbReference type="ARBA" id="ARBA00001946"/>
    </source>
</evidence>
<dbReference type="InterPro" id="IPR000014">
    <property type="entry name" value="PAS"/>
</dbReference>
<dbReference type="PROSITE" id="PS50887">
    <property type="entry name" value="GGDEF"/>
    <property type="match status" value="1"/>
</dbReference>